<comment type="similarity">
    <text evidence="1">Belongs to the LysR transcriptional regulatory family.</text>
</comment>
<proteinExistence type="inferred from homology"/>
<dbReference type="Gene3D" id="1.10.10.10">
    <property type="entry name" value="Winged helix-like DNA-binding domain superfamily/Winged helix DNA-binding domain"/>
    <property type="match status" value="1"/>
</dbReference>
<dbReference type="InterPro" id="IPR005119">
    <property type="entry name" value="LysR_subst-bd"/>
</dbReference>
<evidence type="ECO:0000256" key="4">
    <source>
        <dbReference type="ARBA" id="ARBA00023163"/>
    </source>
</evidence>
<dbReference type="Pfam" id="PF03466">
    <property type="entry name" value="LysR_substrate"/>
    <property type="match status" value="1"/>
</dbReference>
<reference evidence="6 7" key="1">
    <citation type="submission" date="2024-11" db="EMBL/GenBank/DDBJ databases">
        <title>The Natural Products Discovery Center: Release of the First 8490 Sequenced Strains for Exploring Actinobacteria Biosynthetic Diversity.</title>
        <authorList>
            <person name="Kalkreuter E."/>
            <person name="Kautsar S.A."/>
            <person name="Yang D."/>
            <person name="Bader C.D."/>
            <person name="Teijaro C.N."/>
            <person name="Fluegel L."/>
            <person name="Davis C.M."/>
            <person name="Simpson J.R."/>
            <person name="Lauterbach L."/>
            <person name="Steele A.D."/>
            <person name="Gui C."/>
            <person name="Meng S."/>
            <person name="Li G."/>
            <person name="Viehrig K."/>
            <person name="Ye F."/>
            <person name="Su P."/>
            <person name="Kiefer A.F."/>
            <person name="Nichols A."/>
            <person name="Cepeda A.J."/>
            <person name="Yan W."/>
            <person name="Fan B."/>
            <person name="Jiang Y."/>
            <person name="Adhikari A."/>
            <person name="Zheng C.-J."/>
            <person name="Schuster L."/>
            <person name="Cowan T.M."/>
            <person name="Smanski M.J."/>
            <person name="Chevrette M.G."/>
            <person name="De Carvalho L.P.S."/>
            <person name="Shen B."/>
        </authorList>
    </citation>
    <scope>NUCLEOTIDE SEQUENCE [LARGE SCALE GENOMIC DNA]</scope>
    <source>
        <strain evidence="6 7">NPDC077433</strain>
    </source>
</reference>
<dbReference type="InterPro" id="IPR058163">
    <property type="entry name" value="LysR-type_TF_proteobact-type"/>
</dbReference>
<dbReference type="RefSeq" id="WP_404671750.1">
    <property type="nucleotide sequence ID" value="NZ_JBJDPD010000001.1"/>
</dbReference>
<protein>
    <submittedName>
        <fullName evidence="6">LysR substrate-binding domain-containing protein</fullName>
    </submittedName>
</protein>
<keyword evidence="3" id="KW-0238">DNA-binding</keyword>
<evidence type="ECO:0000313" key="6">
    <source>
        <dbReference type="EMBL" id="MFK3999993.1"/>
    </source>
</evidence>
<dbReference type="SUPFAM" id="SSF46785">
    <property type="entry name" value="Winged helix' DNA-binding domain"/>
    <property type="match status" value="1"/>
</dbReference>
<dbReference type="PROSITE" id="PS50931">
    <property type="entry name" value="HTH_LYSR"/>
    <property type="match status" value="1"/>
</dbReference>
<gene>
    <name evidence="6" type="ORF">ACI2I3_01405</name>
</gene>
<dbReference type="EMBL" id="JBJDPD010000001">
    <property type="protein sequence ID" value="MFK3999993.1"/>
    <property type="molecule type" value="Genomic_DNA"/>
</dbReference>
<evidence type="ECO:0000259" key="5">
    <source>
        <dbReference type="PROSITE" id="PS50931"/>
    </source>
</evidence>
<dbReference type="InterPro" id="IPR036390">
    <property type="entry name" value="WH_DNA-bd_sf"/>
</dbReference>
<comment type="caution">
    <text evidence="6">The sequence shown here is derived from an EMBL/GenBank/DDBJ whole genome shotgun (WGS) entry which is preliminary data.</text>
</comment>
<dbReference type="PANTHER" id="PTHR30537">
    <property type="entry name" value="HTH-TYPE TRANSCRIPTIONAL REGULATOR"/>
    <property type="match status" value="1"/>
</dbReference>
<keyword evidence="7" id="KW-1185">Reference proteome</keyword>
<feature type="domain" description="HTH lysR-type" evidence="5">
    <location>
        <begin position="1"/>
        <end position="59"/>
    </location>
</feature>
<evidence type="ECO:0000256" key="2">
    <source>
        <dbReference type="ARBA" id="ARBA00023015"/>
    </source>
</evidence>
<dbReference type="CDD" id="cd08422">
    <property type="entry name" value="PBP2_CrgA_like"/>
    <property type="match status" value="1"/>
</dbReference>
<dbReference type="PANTHER" id="PTHR30537:SF5">
    <property type="entry name" value="HTH-TYPE TRANSCRIPTIONAL ACTIVATOR TTDR-RELATED"/>
    <property type="match status" value="1"/>
</dbReference>
<evidence type="ECO:0000313" key="7">
    <source>
        <dbReference type="Proteomes" id="UP001620234"/>
    </source>
</evidence>
<evidence type="ECO:0000256" key="1">
    <source>
        <dbReference type="ARBA" id="ARBA00009437"/>
    </source>
</evidence>
<organism evidence="6 7">
    <name type="scientific">Psychrobacter namhaensis</name>
    <dbReference type="NCBI Taxonomy" id="292734"/>
    <lineage>
        <taxon>Bacteria</taxon>
        <taxon>Pseudomonadati</taxon>
        <taxon>Pseudomonadota</taxon>
        <taxon>Gammaproteobacteria</taxon>
        <taxon>Moraxellales</taxon>
        <taxon>Moraxellaceae</taxon>
        <taxon>Psychrobacter</taxon>
    </lineage>
</organism>
<evidence type="ECO:0000256" key="3">
    <source>
        <dbReference type="ARBA" id="ARBA00023125"/>
    </source>
</evidence>
<keyword evidence="2" id="KW-0805">Transcription regulation</keyword>
<dbReference type="SUPFAM" id="SSF53850">
    <property type="entry name" value="Periplasmic binding protein-like II"/>
    <property type="match status" value="1"/>
</dbReference>
<name>A0ABW8L5G8_9GAMM</name>
<dbReference type="InterPro" id="IPR036388">
    <property type="entry name" value="WH-like_DNA-bd_sf"/>
</dbReference>
<dbReference type="Gene3D" id="3.40.190.290">
    <property type="match status" value="1"/>
</dbReference>
<dbReference type="InterPro" id="IPR000847">
    <property type="entry name" value="LysR_HTH_N"/>
</dbReference>
<keyword evidence="4" id="KW-0804">Transcription</keyword>
<dbReference type="Pfam" id="PF00126">
    <property type="entry name" value="HTH_1"/>
    <property type="match status" value="1"/>
</dbReference>
<accession>A0ABW8L5G8</accession>
<dbReference type="Proteomes" id="UP001620234">
    <property type="component" value="Unassembled WGS sequence"/>
</dbReference>
<sequence>MDRIDAMRAFVAVVTEGNFSNAANALRLSPQLVSKYVSKLEDQLNTRLLNRTTRKVSLTEAGSHYFGHAQQILLSIDDMESQLGGLQQNPKGVLRINAPVSFALKHMARLVTDFQRRYPLVKVDLQLSDRKVDIIEEGFDVALRIGQLKSSSLVAKPVAPIRVVLCASPQYLATHGTPTQLADLNHHRYLHYSYMNMEGREDLYQCLKTKYMQQGSEFRSNNGDVLVDAAIAGAGLILQPTFIASTALSSGKLVIVLPEFEPEPLGLYVVYAHRKLLPHKVRCFIDFIEGYYGSPPYWDESITTR</sequence>